<evidence type="ECO:0000313" key="2">
    <source>
        <dbReference type="Proteomes" id="UP000186817"/>
    </source>
</evidence>
<gene>
    <name evidence="1" type="ORF">AK812_SmicGene47731</name>
</gene>
<accession>A0A1Q9BR32</accession>
<keyword evidence="2" id="KW-1185">Reference proteome</keyword>
<sequence>MVKEGEAVQEPPEDPRLYRLQQSISLGRLLQFLGWQGKSE</sequence>
<dbReference type="Proteomes" id="UP000186817">
    <property type="component" value="Unassembled WGS sequence"/>
</dbReference>
<name>A0A1Q9BR32_SYMMI</name>
<feature type="non-terminal residue" evidence="1">
    <location>
        <position position="40"/>
    </location>
</feature>
<dbReference type="EMBL" id="LSRX01006236">
    <property type="protein sequence ID" value="OLP73148.1"/>
    <property type="molecule type" value="Genomic_DNA"/>
</dbReference>
<reference evidence="1 2" key="1">
    <citation type="submission" date="2016-02" db="EMBL/GenBank/DDBJ databases">
        <title>Genome analysis of coral dinoflagellate symbionts highlights evolutionary adaptations to a symbiotic lifestyle.</title>
        <authorList>
            <person name="Aranda M."/>
            <person name="Li Y."/>
            <person name="Liew Y.J."/>
            <person name="Baumgarten S."/>
            <person name="Simakov O."/>
            <person name="Wilson M."/>
            <person name="Piel J."/>
            <person name="Ashoor H."/>
            <person name="Bougouffa S."/>
            <person name="Bajic V.B."/>
            <person name="Ryu T."/>
            <person name="Ravasi T."/>
            <person name="Bayer T."/>
            <person name="Micklem G."/>
            <person name="Kim H."/>
            <person name="Bhak J."/>
            <person name="Lajeunesse T.C."/>
            <person name="Voolstra C.R."/>
        </authorList>
    </citation>
    <scope>NUCLEOTIDE SEQUENCE [LARGE SCALE GENOMIC DNA]</scope>
    <source>
        <strain evidence="1 2">CCMP2467</strain>
    </source>
</reference>
<evidence type="ECO:0000313" key="1">
    <source>
        <dbReference type="EMBL" id="OLP73148.1"/>
    </source>
</evidence>
<comment type="caution">
    <text evidence="1">The sequence shown here is derived from an EMBL/GenBank/DDBJ whole genome shotgun (WGS) entry which is preliminary data.</text>
</comment>
<proteinExistence type="predicted"/>
<dbReference type="AlphaFoldDB" id="A0A1Q9BR32"/>
<protein>
    <submittedName>
        <fullName evidence="1">Uncharacterized protein</fullName>
    </submittedName>
</protein>
<organism evidence="1 2">
    <name type="scientific">Symbiodinium microadriaticum</name>
    <name type="common">Dinoflagellate</name>
    <name type="synonym">Zooxanthella microadriatica</name>
    <dbReference type="NCBI Taxonomy" id="2951"/>
    <lineage>
        <taxon>Eukaryota</taxon>
        <taxon>Sar</taxon>
        <taxon>Alveolata</taxon>
        <taxon>Dinophyceae</taxon>
        <taxon>Suessiales</taxon>
        <taxon>Symbiodiniaceae</taxon>
        <taxon>Symbiodinium</taxon>
    </lineage>
</organism>